<dbReference type="EMBL" id="LR796898">
    <property type="protein sequence ID" value="CAB4172768.1"/>
    <property type="molecule type" value="Genomic_DNA"/>
</dbReference>
<proteinExistence type="predicted"/>
<evidence type="ECO:0000313" key="2">
    <source>
        <dbReference type="EMBL" id="CAB4202436.1"/>
    </source>
</evidence>
<reference evidence="1" key="1">
    <citation type="submission" date="2020-05" db="EMBL/GenBank/DDBJ databases">
        <authorList>
            <person name="Chiriac C."/>
            <person name="Salcher M."/>
            <person name="Ghai R."/>
            <person name="Kavagutti S V."/>
        </authorList>
    </citation>
    <scope>NUCLEOTIDE SEQUENCE</scope>
</reference>
<organism evidence="1">
    <name type="scientific">uncultured Caudovirales phage</name>
    <dbReference type="NCBI Taxonomy" id="2100421"/>
    <lineage>
        <taxon>Viruses</taxon>
        <taxon>Duplodnaviria</taxon>
        <taxon>Heunggongvirae</taxon>
        <taxon>Uroviricota</taxon>
        <taxon>Caudoviricetes</taxon>
        <taxon>Peduoviridae</taxon>
        <taxon>Maltschvirus</taxon>
        <taxon>Maltschvirus maltsch</taxon>
    </lineage>
</organism>
<name>A0A6J5PUM1_9CAUD</name>
<protein>
    <submittedName>
        <fullName evidence="1">Uncharacterized protein</fullName>
    </submittedName>
</protein>
<dbReference type="EMBL" id="LR797315">
    <property type="protein sequence ID" value="CAB4202436.1"/>
    <property type="molecule type" value="Genomic_DNA"/>
</dbReference>
<evidence type="ECO:0000313" key="1">
    <source>
        <dbReference type="EMBL" id="CAB4172768.1"/>
    </source>
</evidence>
<gene>
    <name evidence="2" type="ORF">UFOVP1373_17</name>
    <name evidence="1" type="ORF">UFOVP941_22</name>
</gene>
<sequence>MRTQDTTTCTFDYWLVKLSLKKGRLFYESSNKFHRWEFIKINFWGNKVLVRNENNGDAFLSFKGTQVFIKDNPGIYVLE</sequence>
<accession>A0A6J5PUM1</accession>